<evidence type="ECO:0000313" key="4">
    <source>
        <dbReference type="EMBL" id="NYI11148.1"/>
    </source>
</evidence>
<dbReference type="Pfam" id="PF13531">
    <property type="entry name" value="SBP_bac_11"/>
    <property type="match status" value="1"/>
</dbReference>
<reference evidence="4 5" key="1">
    <citation type="submission" date="2020-07" db="EMBL/GenBank/DDBJ databases">
        <title>Sequencing the genomes of 1000 actinobacteria strains.</title>
        <authorList>
            <person name="Klenk H.-P."/>
        </authorList>
    </citation>
    <scope>NUCLEOTIDE SEQUENCE [LARGE SCALE GENOMIC DNA]</scope>
    <source>
        <strain evidence="4 5">DSM 18248</strain>
    </source>
</reference>
<dbReference type="GO" id="GO:0030973">
    <property type="term" value="F:molybdate ion binding"/>
    <property type="evidence" value="ECO:0007669"/>
    <property type="project" value="TreeGrafter"/>
</dbReference>
<dbReference type="EMBL" id="JACBZI010000001">
    <property type="protein sequence ID" value="NYI11148.1"/>
    <property type="molecule type" value="Genomic_DNA"/>
</dbReference>
<dbReference type="AlphaFoldDB" id="A0A7Y9YF87"/>
<dbReference type="InterPro" id="IPR005950">
    <property type="entry name" value="ModA"/>
</dbReference>
<comment type="similarity">
    <text evidence="1">Belongs to the bacterial solute-binding protein ModA family.</text>
</comment>
<keyword evidence="3" id="KW-0732">Signal</keyword>
<dbReference type="InterPro" id="IPR050682">
    <property type="entry name" value="ModA/WtpA"/>
</dbReference>
<protein>
    <submittedName>
        <fullName evidence="4">Molybdate transport system substrate-binding protein</fullName>
    </submittedName>
</protein>
<accession>A0A7Y9YF87</accession>
<dbReference type="Proteomes" id="UP000537326">
    <property type="component" value="Unassembled WGS sequence"/>
</dbReference>
<dbReference type="PANTHER" id="PTHR30632">
    <property type="entry name" value="MOLYBDATE-BINDING PERIPLASMIC PROTEIN"/>
    <property type="match status" value="1"/>
</dbReference>
<proteinExistence type="inferred from homology"/>
<comment type="caution">
    <text evidence="4">The sequence shown here is derived from an EMBL/GenBank/DDBJ whole genome shotgun (WGS) entry which is preliminary data.</text>
</comment>
<keyword evidence="5" id="KW-1185">Reference proteome</keyword>
<evidence type="ECO:0000256" key="2">
    <source>
        <dbReference type="ARBA" id="ARBA00022723"/>
    </source>
</evidence>
<sequence>MRSRDGVVSTPARRWRSSLLDHHQGPARRWRSSLLDHHQGPARRWRSSLLDHHQGPARRWRSSLLDHHQGPARRWRSSLLDHPQGPAQRVVVALAIVGTLALSGCGGEDDEQTLTVLAAASLTETFTALAEEFEAEHTGVTVRLAFDSSATLAQQALEGAPADVLATADERTMDLAREALATEPRTFASNSLVLVAPADGRAEVDGFDDVASGRASYVACVPTAPCGALWVALAADQQVDAQPVSLEVDVKAVLAKVVADEADAGVVYATDAVSAGPAVATLAIPGADAFTTTYPAAVLDQAREPGLAEEFVELLLSEVGRDVLDAAGFALP</sequence>
<dbReference type="SUPFAM" id="SSF53850">
    <property type="entry name" value="Periplasmic binding protein-like II"/>
    <property type="match status" value="1"/>
</dbReference>
<keyword evidence="2" id="KW-0479">Metal-binding</keyword>
<dbReference type="RefSeq" id="WP_218842411.1">
    <property type="nucleotide sequence ID" value="NZ_JACBZI010000001.1"/>
</dbReference>
<evidence type="ECO:0000313" key="5">
    <source>
        <dbReference type="Proteomes" id="UP000537326"/>
    </source>
</evidence>
<organism evidence="4 5">
    <name type="scientific">Nocardioides marinus</name>
    <dbReference type="NCBI Taxonomy" id="374514"/>
    <lineage>
        <taxon>Bacteria</taxon>
        <taxon>Bacillati</taxon>
        <taxon>Actinomycetota</taxon>
        <taxon>Actinomycetes</taxon>
        <taxon>Propionibacteriales</taxon>
        <taxon>Nocardioidaceae</taxon>
        <taxon>Nocardioides</taxon>
    </lineage>
</organism>
<name>A0A7Y9YF87_9ACTN</name>
<dbReference type="Gene3D" id="3.40.190.10">
    <property type="entry name" value="Periplasmic binding protein-like II"/>
    <property type="match status" value="2"/>
</dbReference>
<evidence type="ECO:0000256" key="3">
    <source>
        <dbReference type="ARBA" id="ARBA00022729"/>
    </source>
</evidence>
<dbReference type="GO" id="GO:0015689">
    <property type="term" value="P:molybdate ion transport"/>
    <property type="evidence" value="ECO:0007669"/>
    <property type="project" value="InterPro"/>
</dbReference>
<dbReference type="GO" id="GO:0046872">
    <property type="term" value="F:metal ion binding"/>
    <property type="evidence" value="ECO:0007669"/>
    <property type="project" value="UniProtKB-KW"/>
</dbReference>
<gene>
    <name evidence="4" type="ORF">BKA05_002663</name>
</gene>
<dbReference type="PANTHER" id="PTHR30632:SF0">
    <property type="entry name" value="SULFATE-BINDING PROTEIN"/>
    <property type="match status" value="1"/>
</dbReference>
<dbReference type="NCBIfam" id="TIGR01256">
    <property type="entry name" value="modA"/>
    <property type="match status" value="1"/>
</dbReference>
<evidence type="ECO:0000256" key="1">
    <source>
        <dbReference type="ARBA" id="ARBA00009175"/>
    </source>
</evidence>